<reference evidence="11 12" key="1">
    <citation type="journal article" date="2022" name="Nat. Plants">
        <title>Genomes of leafy and leafless Platanthera orchids illuminate the evolution of mycoheterotrophy.</title>
        <authorList>
            <person name="Li M.H."/>
            <person name="Liu K.W."/>
            <person name="Li Z."/>
            <person name="Lu H.C."/>
            <person name="Ye Q.L."/>
            <person name="Zhang D."/>
            <person name="Wang J.Y."/>
            <person name="Li Y.F."/>
            <person name="Zhong Z.M."/>
            <person name="Liu X."/>
            <person name="Yu X."/>
            <person name="Liu D.K."/>
            <person name="Tu X.D."/>
            <person name="Liu B."/>
            <person name="Hao Y."/>
            <person name="Liao X.Y."/>
            <person name="Jiang Y.T."/>
            <person name="Sun W.H."/>
            <person name="Chen J."/>
            <person name="Chen Y.Q."/>
            <person name="Ai Y."/>
            <person name="Zhai J.W."/>
            <person name="Wu S.S."/>
            <person name="Zhou Z."/>
            <person name="Hsiao Y.Y."/>
            <person name="Wu W.L."/>
            <person name="Chen Y.Y."/>
            <person name="Lin Y.F."/>
            <person name="Hsu J.L."/>
            <person name="Li C.Y."/>
            <person name="Wang Z.W."/>
            <person name="Zhao X."/>
            <person name="Zhong W.Y."/>
            <person name="Ma X.K."/>
            <person name="Ma L."/>
            <person name="Huang J."/>
            <person name="Chen G.Z."/>
            <person name="Huang M.Z."/>
            <person name="Huang L."/>
            <person name="Peng D.H."/>
            <person name="Luo Y.B."/>
            <person name="Zou S.Q."/>
            <person name="Chen S.P."/>
            <person name="Lan S."/>
            <person name="Tsai W.C."/>
            <person name="Van de Peer Y."/>
            <person name="Liu Z.J."/>
        </authorList>
    </citation>
    <scope>NUCLEOTIDE SEQUENCE [LARGE SCALE GENOMIC DNA]</scope>
    <source>
        <strain evidence="11">Lor288</strain>
    </source>
</reference>
<feature type="domain" description="CCT" evidence="10">
    <location>
        <begin position="583"/>
        <end position="625"/>
    </location>
</feature>
<dbReference type="InterPro" id="IPR001789">
    <property type="entry name" value="Sig_transdc_resp-reg_receiver"/>
</dbReference>
<evidence type="ECO:0000259" key="10">
    <source>
        <dbReference type="PROSITE" id="PS51017"/>
    </source>
</evidence>
<feature type="compositionally biased region" description="Basic and acidic residues" evidence="8">
    <location>
        <begin position="187"/>
        <end position="198"/>
    </location>
</feature>
<dbReference type="EMBL" id="JBBWWR010000012">
    <property type="protein sequence ID" value="KAK8958454.1"/>
    <property type="molecule type" value="Genomic_DNA"/>
</dbReference>
<dbReference type="PANTHER" id="PTHR43874">
    <property type="entry name" value="TWO-COMPONENT RESPONSE REGULATOR"/>
    <property type="match status" value="1"/>
</dbReference>
<accession>A0ABR2M323</accession>
<dbReference type="PROSITE" id="PS51017">
    <property type="entry name" value="CCT"/>
    <property type="match status" value="1"/>
</dbReference>
<keyword evidence="3" id="KW-0902">Two-component regulatory system</keyword>
<feature type="region of interest" description="Disordered" evidence="8">
    <location>
        <begin position="179"/>
        <end position="209"/>
    </location>
</feature>
<organism evidence="11 12">
    <name type="scientific">Platanthera guangdongensis</name>
    <dbReference type="NCBI Taxonomy" id="2320717"/>
    <lineage>
        <taxon>Eukaryota</taxon>
        <taxon>Viridiplantae</taxon>
        <taxon>Streptophyta</taxon>
        <taxon>Embryophyta</taxon>
        <taxon>Tracheophyta</taxon>
        <taxon>Spermatophyta</taxon>
        <taxon>Magnoliopsida</taxon>
        <taxon>Liliopsida</taxon>
        <taxon>Asparagales</taxon>
        <taxon>Orchidaceae</taxon>
        <taxon>Orchidoideae</taxon>
        <taxon>Orchideae</taxon>
        <taxon>Orchidinae</taxon>
        <taxon>Platanthera</taxon>
    </lineage>
</organism>
<evidence type="ECO:0000256" key="5">
    <source>
        <dbReference type="ARBA" id="ARBA00023242"/>
    </source>
</evidence>
<dbReference type="Proteomes" id="UP001412067">
    <property type="component" value="Unassembled WGS sequence"/>
</dbReference>
<keyword evidence="4" id="KW-0090">Biological rhythms</keyword>
<dbReference type="Pfam" id="PF06203">
    <property type="entry name" value="CCT"/>
    <property type="match status" value="1"/>
</dbReference>
<dbReference type="SUPFAM" id="SSF52172">
    <property type="entry name" value="CheY-like"/>
    <property type="match status" value="1"/>
</dbReference>
<dbReference type="InterPro" id="IPR011006">
    <property type="entry name" value="CheY-like_superfamily"/>
</dbReference>
<evidence type="ECO:0000256" key="8">
    <source>
        <dbReference type="SAM" id="MobiDB-lite"/>
    </source>
</evidence>
<dbReference type="InterPro" id="IPR045279">
    <property type="entry name" value="ARR-like"/>
</dbReference>
<dbReference type="Gene3D" id="3.40.50.2300">
    <property type="match status" value="1"/>
</dbReference>
<comment type="caution">
    <text evidence="6">Lacks conserved residue(s) required for the propagation of feature annotation.</text>
</comment>
<feature type="domain" description="Response regulatory" evidence="9">
    <location>
        <begin position="40"/>
        <end position="158"/>
    </location>
</feature>
<dbReference type="PANTHER" id="PTHR43874:SF117">
    <property type="entry name" value="TWO-COMPONENT RESPONSE REGULATOR-LIKE APRR3"/>
    <property type="match status" value="1"/>
</dbReference>
<comment type="subcellular location">
    <subcellularLocation>
        <location evidence="1 7">Nucleus</location>
    </subcellularLocation>
</comment>
<protein>
    <submittedName>
        <fullName evidence="11">Two-component response regulator-like APRR5</fullName>
    </submittedName>
</protein>
<evidence type="ECO:0000256" key="1">
    <source>
        <dbReference type="ARBA" id="ARBA00004123"/>
    </source>
</evidence>
<proteinExistence type="inferred from homology"/>
<evidence type="ECO:0000313" key="11">
    <source>
        <dbReference type="EMBL" id="KAK8958454.1"/>
    </source>
</evidence>
<dbReference type="Pfam" id="PF00072">
    <property type="entry name" value="Response_reg"/>
    <property type="match status" value="1"/>
</dbReference>
<evidence type="ECO:0000313" key="12">
    <source>
        <dbReference type="Proteomes" id="UP001412067"/>
    </source>
</evidence>
<evidence type="ECO:0000259" key="9">
    <source>
        <dbReference type="PROSITE" id="PS50110"/>
    </source>
</evidence>
<comment type="similarity">
    <text evidence="2">Belongs to the ARR-like family.</text>
</comment>
<sequence>MENVPPEEDCAAPSRRSAAHFGEQLTGIRWERFLPRRFLRVLLVEHDDSTRHIIAALLRKCSYHVSAVSDGRKAWELMMETCYNFDLVLTEFEMPLLSGIGLLSQIVGTEDSKSIPVIMMSSQDSIGIVHKCMLKGAADFLVKPLRKNELRNLWQHVWRRHCSSSYVCASENNAASNQICPNASEGSRTDETIDKESDAQSLGSEGNAEHDICQRQAEPVVKHGCPPREVEAYSEQPGINMTAIVGSSLVQHNGVLRDKTSVGRNFAVLPVQVAPLIENIGLGSYGESRCAKGGNEKFNLLRQINSQETSSQSMSGNVKSGANGQCSNAVMSVDDTEENASSAAARSSQMNHAFNTNALPLWKLSLRAQLNDSAEHHMKKNILNHSNASAFTRYVGTFSQNVDLKSNSPFICIRNRECVNHLQPFVSSLSSVNMNCSHSASRGEDMTQFQMFSDRNMDEVGGLSRNATAGEQNSFLHAQLGFMPVPLPVGAAPYWSFYKGHEAQVNDMKIGEQRDMSLNHMVDVYQNDNMSRDMLKATTSNGSGKITDAAAAAAATETAQESPNERRIQSCSKRVTNCSHSYRETALIKFRLKRKDRCFEKKVRYHSRQKLAEQRPRVKGQFVRQMILKINATQEADG</sequence>
<evidence type="ECO:0000256" key="4">
    <source>
        <dbReference type="ARBA" id="ARBA00023108"/>
    </source>
</evidence>
<evidence type="ECO:0000256" key="3">
    <source>
        <dbReference type="ARBA" id="ARBA00023012"/>
    </source>
</evidence>
<name>A0ABR2M323_9ASPA</name>
<evidence type="ECO:0000256" key="6">
    <source>
        <dbReference type="PROSITE-ProRule" id="PRU00169"/>
    </source>
</evidence>
<evidence type="ECO:0000256" key="2">
    <source>
        <dbReference type="ARBA" id="ARBA00010330"/>
    </source>
</evidence>
<dbReference type="SMART" id="SM00448">
    <property type="entry name" value="REC"/>
    <property type="match status" value="1"/>
</dbReference>
<comment type="caution">
    <text evidence="11">The sequence shown here is derived from an EMBL/GenBank/DDBJ whole genome shotgun (WGS) entry which is preliminary data.</text>
</comment>
<dbReference type="InterPro" id="IPR010402">
    <property type="entry name" value="CCT_domain"/>
</dbReference>
<dbReference type="PROSITE" id="PS50110">
    <property type="entry name" value="RESPONSE_REGULATORY"/>
    <property type="match status" value="1"/>
</dbReference>
<evidence type="ECO:0000256" key="7">
    <source>
        <dbReference type="PROSITE-ProRule" id="PRU00357"/>
    </source>
</evidence>
<keyword evidence="12" id="KW-1185">Reference proteome</keyword>
<gene>
    <name evidence="11" type="primary">APRR5</name>
    <name evidence="11" type="ORF">KSP40_PGU011949</name>
</gene>
<keyword evidence="5 7" id="KW-0539">Nucleus</keyword>